<name>A0AAN9XRZ6_PSOTE</name>
<reference evidence="2 3" key="1">
    <citation type="submission" date="2024-01" db="EMBL/GenBank/DDBJ databases">
        <title>The genomes of 5 underutilized Papilionoideae crops provide insights into root nodulation and disease resistanc.</title>
        <authorList>
            <person name="Jiang F."/>
        </authorList>
    </citation>
    <scope>NUCLEOTIDE SEQUENCE [LARGE SCALE GENOMIC DNA]</scope>
    <source>
        <strain evidence="2">DUOXIRENSHENG_FW03</strain>
        <tissue evidence="2">Leaves</tissue>
    </source>
</reference>
<dbReference type="AlphaFoldDB" id="A0AAN9XRZ6"/>
<proteinExistence type="predicted"/>
<protein>
    <submittedName>
        <fullName evidence="2">Uncharacterized protein</fullName>
    </submittedName>
</protein>
<sequence>MSKRGANISLEKSGSRPNEGATKGEWVLEGKLVSKFSGALVCEWRDHGAGSKVGESCSCGELVDGAHLEEGDQKFEALNYQYLENHVDIMPGLETYDACVNDQLYPV</sequence>
<organism evidence="2 3">
    <name type="scientific">Psophocarpus tetragonolobus</name>
    <name type="common">Winged bean</name>
    <name type="synonym">Dolichos tetragonolobus</name>
    <dbReference type="NCBI Taxonomy" id="3891"/>
    <lineage>
        <taxon>Eukaryota</taxon>
        <taxon>Viridiplantae</taxon>
        <taxon>Streptophyta</taxon>
        <taxon>Embryophyta</taxon>
        <taxon>Tracheophyta</taxon>
        <taxon>Spermatophyta</taxon>
        <taxon>Magnoliopsida</taxon>
        <taxon>eudicotyledons</taxon>
        <taxon>Gunneridae</taxon>
        <taxon>Pentapetalae</taxon>
        <taxon>rosids</taxon>
        <taxon>fabids</taxon>
        <taxon>Fabales</taxon>
        <taxon>Fabaceae</taxon>
        <taxon>Papilionoideae</taxon>
        <taxon>50 kb inversion clade</taxon>
        <taxon>NPAAA clade</taxon>
        <taxon>indigoferoid/millettioid clade</taxon>
        <taxon>Phaseoleae</taxon>
        <taxon>Psophocarpus</taxon>
    </lineage>
</organism>
<comment type="caution">
    <text evidence="2">The sequence shown here is derived from an EMBL/GenBank/DDBJ whole genome shotgun (WGS) entry which is preliminary data.</text>
</comment>
<evidence type="ECO:0000313" key="3">
    <source>
        <dbReference type="Proteomes" id="UP001386955"/>
    </source>
</evidence>
<dbReference type="EMBL" id="JAYMYS010000002">
    <property type="protein sequence ID" value="KAK7405698.1"/>
    <property type="molecule type" value="Genomic_DNA"/>
</dbReference>
<evidence type="ECO:0000256" key="1">
    <source>
        <dbReference type="SAM" id="MobiDB-lite"/>
    </source>
</evidence>
<dbReference type="Proteomes" id="UP001386955">
    <property type="component" value="Unassembled WGS sequence"/>
</dbReference>
<gene>
    <name evidence="2" type="ORF">VNO78_07305</name>
</gene>
<accession>A0AAN9XRZ6</accession>
<feature type="region of interest" description="Disordered" evidence="1">
    <location>
        <begin position="1"/>
        <end position="22"/>
    </location>
</feature>
<keyword evidence="3" id="KW-1185">Reference proteome</keyword>
<evidence type="ECO:0000313" key="2">
    <source>
        <dbReference type="EMBL" id="KAK7405698.1"/>
    </source>
</evidence>